<protein>
    <submittedName>
        <fullName evidence="5">5-methyltetrahydropteroyltriglutamate/homocysteine S-methyltransferase</fullName>
        <ecNumber evidence="5">2.1.1.14</ecNumber>
    </submittedName>
</protein>
<dbReference type="Pfam" id="PF01717">
    <property type="entry name" value="Meth_synt_2"/>
    <property type="match status" value="1"/>
</dbReference>
<dbReference type="SUPFAM" id="SSF51726">
    <property type="entry name" value="UROD/MetE-like"/>
    <property type="match status" value="1"/>
</dbReference>
<dbReference type="GO" id="GO:0032259">
    <property type="term" value="P:methylation"/>
    <property type="evidence" value="ECO:0007669"/>
    <property type="project" value="UniProtKB-KW"/>
</dbReference>
<dbReference type="Gene3D" id="3.20.20.210">
    <property type="match status" value="1"/>
</dbReference>
<evidence type="ECO:0000256" key="2">
    <source>
        <dbReference type="ARBA" id="ARBA00022723"/>
    </source>
</evidence>
<keyword evidence="5" id="KW-0808">Transferase</keyword>
<keyword evidence="5" id="KW-0489">Methyltransferase</keyword>
<dbReference type="AlphaFoldDB" id="A0A377UT76"/>
<evidence type="ECO:0000313" key="6">
    <source>
        <dbReference type="Proteomes" id="UP000255518"/>
    </source>
</evidence>
<dbReference type="EC" id="2.1.1.14" evidence="5"/>
<dbReference type="GO" id="GO:0009086">
    <property type="term" value="P:methionine biosynthetic process"/>
    <property type="evidence" value="ECO:0007669"/>
    <property type="project" value="InterPro"/>
</dbReference>
<comment type="cofactor">
    <cofactor evidence="1">
        <name>Zn(2+)</name>
        <dbReference type="ChEBI" id="CHEBI:29105"/>
    </cofactor>
</comment>
<sequence>MLVLPAEDVSRETIAKQIALALRDEVADLEAAGIGIIQIDEPALREGLPLKRSDWDAYLQWGVEAFRLNAAVAKDDTQIHTHMCYCEFNDIMDSIAALDADVITIETSRSDMELLESFEAFEYPQ</sequence>
<dbReference type="GO" id="GO:0003871">
    <property type="term" value="F:5-methyltetrahydropteroyltriglutamate-homocysteine S-methyltransferase activity"/>
    <property type="evidence" value="ECO:0007669"/>
    <property type="project" value="UniProtKB-EC"/>
</dbReference>
<dbReference type="PANTHER" id="PTHR30519">
    <property type="entry name" value="5-METHYLTETRAHYDROPTEROYLTRIGLUTAMATE--HOMOCYSTEINE METHYLTRANSFERASE"/>
    <property type="match status" value="1"/>
</dbReference>
<keyword evidence="3" id="KW-0862">Zinc</keyword>
<dbReference type="InterPro" id="IPR002629">
    <property type="entry name" value="Met_Synth_C/arc"/>
</dbReference>
<dbReference type="EMBL" id="UGKT01000001">
    <property type="protein sequence ID" value="STT00581.1"/>
    <property type="molecule type" value="Genomic_DNA"/>
</dbReference>
<gene>
    <name evidence="5" type="primary">metE_3</name>
    <name evidence="5" type="ORF">NCTC13443_00855</name>
</gene>
<keyword evidence="2" id="KW-0479">Metal-binding</keyword>
<organism evidence="5 6">
    <name type="scientific">Klebsiella pneumoniae</name>
    <dbReference type="NCBI Taxonomy" id="573"/>
    <lineage>
        <taxon>Bacteria</taxon>
        <taxon>Pseudomonadati</taxon>
        <taxon>Pseudomonadota</taxon>
        <taxon>Gammaproteobacteria</taxon>
        <taxon>Enterobacterales</taxon>
        <taxon>Enterobacteriaceae</taxon>
        <taxon>Klebsiella/Raoultella group</taxon>
        <taxon>Klebsiella</taxon>
        <taxon>Klebsiella pneumoniae complex</taxon>
    </lineage>
</organism>
<feature type="domain" description="Cobalamin-independent methionine synthase MetE C-terminal/archaeal" evidence="4">
    <location>
        <begin position="6"/>
        <end position="124"/>
    </location>
</feature>
<accession>A0A377UT76</accession>
<dbReference type="InterPro" id="IPR038071">
    <property type="entry name" value="UROD/MetE-like_sf"/>
</dbReference>
<evidence type="ECO:0000259" key="4">
    <source>
        <dbReference type="Pfam" id="PF01717"/>
    </source>
</evidence>
<evidence type="ECO:0000256" key="1">
    <source>
        <dbReference type="ARBA" id="ARBA00001947"/>
    </source>
</evidence>
<reference evidence="5 6" key="1">
    <citation type="submission" date="2018-06" db="EMBL/GenBank/DDBJ databases">
        <authorList>
            <consortium name="Pathogen Informatics"/>
            <person name="Doyle S."/>
        </authorList>
    </citation>
    <scope>NUCLEOTIDE SEQUENCE [LARGE SCALE GENOMIC DNA]</scope>
    <source>
        <strain evidence="5 6">NCTC13443</strain>
    </source>
</reference>
<proteinExistence type="predicted"/>
<dbReference type="Proteomes" id="UP000255518">
    <property type="component" value="Unassembled WGS sequence"/>
</dbReference>
<dbReference type="GO" id="GO:0008270">
    <property type="term" value="F:zinc ion binding"/>
    <property type="evidence" value="ECO:0007669"/>
    <property type="project" value="InterPro"/>
</dbReference>
<evidence type="ECO:0000313" key="5">
    <source>
        <dbReference type="EMBL" id="STT00581.1"/>
    </source>
</evidence>
<name>A0A377UT76_KLEPN</name>
<evidence type="ECO:0000256" key="3">
    <source>
        <dbReference type="ARBA" id="ARBA00022833"/>
    </source>
</evidence>